<feature type="region of interest" description="Disordered" evidence="3">
    <location>
        <begin position="1181"/>
        <end position="1224"/>
    </location>
</feature>
<dbReference type="InterPro" id="IPR003961">
    <property type="entry name" value="FN3_dom"/>
</dbReference>
<dbReference type="InterPro" id="IPR013098">
    <property type="entry name" value="Ig_I-set"/>
</dbReference>
<dbReference type="STRING" id="62062.ENSHHUP00000053594"/>
<feature type="domain" description="Fibronectin type-III" evidence="5">
    <location>
        <begin position="339"/>
        <end position="438"/>
    </location>
</feature>
<dbReference type="PROSITE" id="PS50835">
    <property type="entry name" value="IG_LIKE"/>
    <property type="match status" value="2"/>
</dbReference>
<feature type="domain" description="Fibronectin type-III" evidence="5">
    <location>
        <begin position="240"/>
        <end position="336"/>
    </location>
</feature>
<feature type="domain" description="Ig-like" evidence="4">
    <location>
        <begin position="141"/>
        <end position="232"/>
    </location>
</feature>
<dbReference type="FunFam" id="2.60.40.10:FF:000034">
    <property type="entry name" value="Titin isoform A"/>
    <property type="match status" value="2"/>
</dbReference>
<feature type="compositionally biased region" description="Basic and acidic residues" evidence="3">
    <location>
        <begin position="1187"/>
        <end position="1206"/>
    </location>
</feature>
<proteinExistence type="predicted"/>
<sequence length="1302" mass="143799">MMAKHLMEGTSYLFRVAAENQFGRSEYIETTKAVKAMNPLFPPGPPKDLHHVDVDKTEVWLVWNWPDRNGGSDITGFLVEYQEEGEREWDEWNTVSIPESHITGLEEGKTYRFRVRAENAIGLSRPDTTVPVLCQEKLVAPIVEVDAKLIEGIIVKCGSTIRLPAIMRGIPAPTAKWSIDGAEIVPEGTVKIESDNYSTVLSINDCLRSDSGSYILTVSNPAGTKTLALNVTVLDVPAAPIGPVNILEVTPEYMLIDWRPPKDDGGSPVTGYVVEKREAKKETWGGVSSGSTATKLKISRLQSGVEYVVRIRAENKMGIGAPLESAPTVAQHTFEAPGHPGKPNTSDIAEDALTVGWTMPLFDGGSQITGYIVERRHKGGKWIRVNTTPCKDLRIRVLGLFEGNEYEFRVFAENIAGFSGPSAISDPAKPCRQITAPGPPVNPRIKDYSKENADLVWIKPNKDGGSPIMGYIIEMQKAGGEWAIINKDGHIKQCAYRVKGLEEHSEYRFRVSAVNMIGVGEPRECPESVVAKDIMIPPEIEMDARSRERLTVRVGHNINIIGYVKARPDPEIIWKKGDDVLETAKRTTLTKNFPVVQLRIKEATRADHGKYVLKANNYSGEAQATITVNVLDRPGHCQNLKTTYVTRDSCMVSWENPVDNGGSEITNYIVECREPSVRLWSMISSDCTNRMVKAKLMEGHEYLFRVCAVNKCGPGPTVETKQPTLAIDPINKPGEPENFRVTDVGKNFVFLKWRRPDYDGGSPNIGYALESKLGAEEWVPLHEDLITNTFFMADKCVEKQTYQFRVQTCNEGGESDWVKTGDVLVREEIQKPVLDIKLAGALVVKAGESIRIEAGLRGMPQPEVKWVKDKATGDNPRVSVETGTDYSKFLMTKSKRTDTGKYVITATNSAGSFTGYAIVNVLDVPGPVRDVKVSGIGVDKCRVAWDLPEDEGGCEVDSYIIEKCETRRMVWSTYSASLVTNYCNVTRLVEGNEYIFRIRAENKMGTGPAVESKPVTARTQFNRPGPPESPEITKIGKEEMTVVWAPPENDGGKSITGYILERKEKRAVKWVPCTKSTISERRMKVSNLIPNHEYQFRVKAENEVGLGEPSKPCRPVAAKDPIEAPGPPGSFKVIDSTKTSITLGWAKPIYDGGAPIIGYMVEMRDKPELKPEVVEAEAVPEAVPKAKPAEEVKPVAETKPEGEAKPEAAVTGEGEEQYEEDAEDEAAAVAAKAKAEAKRKKKEEGWKKCNTGAGVLVHTEFTIPNLNEKQMYEFRVSAQNQVGWGRPATLKEAVNPKEVLGK</sequence>
<reference evidence="6" key="2">
    <citation type="submission" date="2025-08" db="UniProtKB">
        <authorList>
            <consortium name="Ensembl"/>
        </authorList>
    </citation>
    <scope>IDENTIFICATION</scope>
</reference>
<keyword evidence="1" id="KW-0677">Repeat</keyword>
<dbReference type="InterPro" id="IPR003599">
    <property type="entry name" value="Ig_sub"/>
</dbReference>
<dbReference type="PROSITE" id="PS50853">
    <property type="entry name" value="FN3"/>
    <property type="match status" value="9"/>
</dbReference>
<dbReference type="FunFam" id="2.60.40.10:FF:000012">
    <property type="entry name" value="titin isoform X1"/>
    <property type="match status" value="1"/>
</dbReference>
<dbReference type="FunFam" id="2.60.40.10:FF:000986">
    <property type="entry name" value="Titin b"/>
    <property type="match status" value="1"/>
</dbReference>
<dbReference type="GeneTree" id="ENSGT01110000267173"/>
<dbReference type="Pfam" id="PF00041">
    <property type="entry name" value="fn3"/>
    <property type="match status" value="8"/>
</dbReference>
<dbReference type="Pfam" id="PF07679">
    <property type="entry name" value="I-set"/>
    <property type="match status" value="3"/>
</dbReference>
<name>A0A4W5NXG7_9TELE</name>
<dbReference type="PANTHER" id="PTHR14340">
    <property type="entry name" value="MICROFIBRIL-ASSOCIATED GLYCOPROTEIN 3"/>
    <property type="match status" value="1"/>
</dbReference>
<dbReference type="InterPro" id="IPR003598">
    <property type="entry name" value="Ig_sub2"/>
</dbReference>
<accession>A0A4W5NXG7</accession>
<dbReference type="InterPro" id="IPR036179">
    <property type="entry name" value="Ig-like_dom_sf"/>
</dbReference>
<evidence type="ECO:0000256" key="3">
    <source>
        <dbReference type="SAM" id="MobiDB-lite"/>
    </source>
</evidence>
<dbReference type="InterPro" id="IPR013783">
    <property type="entry name" value="Ig-like_fold"/>
</dbReference>
<dbReference type="SUPFAM" id="SSF48726">
    <property type="entry name" value="Immunoglobulin"/>
    <property type="match status" value="3"/>
</dbReference>
<dbReference type="InterPro" id="IPR007110">
    <property type="entry name" value="Ig-like_dom"/>
</dbReference>
<reference evidence="7" key="1">
    <citation type="submission" date="2018-06" db="EMBL/GenBank/DDBJ databases">
        <title>Genome assembly of Danube salmon.</title>
        <authorList>
            <person name="Macqueen D.J."/>
            <person name="Gundappa M.K."/>
        </authorList>
    </citation>
    <scope>NUCLEOTIDE SEQUENCE [LARGE SCALE GENOMIC DNA]</scope>
</reference>
<dbReference type="FunFam" id="2.60.40.10:FF:000031">
    <property type="entry name" value="Myosin-binding protein C, slow type"/>
    <property type="match status" value="1"/>
</dbReference>
<dbReference type="PRINTS" id="PR00014">
    <property type="entry name" value="FNTYPEIII"/>
</dbReference>
<dbReference type="SMART" id="SM00409">
    <property type="entry name" value="IG"/>
    <property type="match status" value="3"/>
</dbReference>
<dbReference type="SUPFAM" id="SSF49265">
    <property type="entry name" value="Fibronectin type III"/>
    <property type="match status" value="6"/>
</dbReference>
<feature type="domain" description="Ig-like" evidence="4">
    <location>
        <begin position="832"/>
        <end position="920"/>
    </location>
</feature>
<evidence type="ECO:0000259" key="4">
    <source>
        <dbReference type="PROSITE" id="PS50835"/>
    </source>
</evidence>
<keyword evidence="2" id="KW-0393">Immunoglobulin domain</keyword>
<dbReference type="Gene3D" id="2.60.40.10">
    <property type="entry name" value="Immunoglobulins"/>
    <property type="match status" value="12"/>
</dbReference>
<dbReference type="PANTHER" id="PTHR14340:SF13">
    <property type="entry name" value="TITIN"/>
    <property type="match status" value="1"/>
</dbReference>
<evidence type="ECO:0000256" key="1">
    <source>
        <dbReference type="ARBA" id="ARBA00022737"/>
    </source>
</evidence>
<dbReference type="SMART" id="SM00060">
    <property type="entry name" value="FN3"/>
    <property type="match status" value="9"/>
</dbReference>
<feature type="compositionally biased region" description="Acidic residues" evidence="3">
    <location>
        <begin position="1213"/>
        <end position="1224"/>
    </location>
</feature>
<evidence type="ECO:0008006" key="8">
    <source>
        <dbReference type="Google" id="ProtNLM"/>
    </source>
</evidence>
<dbReference type="Ensembl" id="ENSHHUT00000055465.1">
    <property type="protein sequence ID" value="ENSHHUP00000053594.1"/>
    <property type="gene ID" value="ENSHHUG00000032191.1"/>
</dbReference>
<keyword evidence="7" id="KW-1185">Reference proteome</keyword>
<feature type="domain" description="Fibronectin type-III" evidence="5">
    <location>
        <begin position="1026"/>
        <end position="1121"/>
    </location>
</feature>
<evidence type="ECO:0000313" key="6">
    <source>
        <dbReference type="Ensembl" id="ENSHHUP00000053594.1"/>
    </source>
</evidence>
<feature type="domain" description="Fibronectin type-III" evidence="5">
    <location>
        <begin position="45"/>
        <end position="137"/>
    </location>
</feature>
<evidence type="ECO:0000259" key="5">
    <source>
        <dbReference type="PROSITE" id="PS50853"/>
    </source>
</evidence>
<dbReference type="CDD" id="cd00063">
    <property type="entry name" value="FN3"/>
    <property type="match status" value="10"/>
</dbReference>
<dbReference type="FunFam" id="2.60.40.10:FF:000073">
    <property type="entry name" value="titin isoform X1"/>
    <property type="match status" value="1"/>
</dbReference>
<dbReference type="FunFam" id="2.60.40.10:FF:000003">
    <property type="entry name" value="Titin isoform E"/>
    <property type="match status" value="2"/>
</dbReference>
<dbReference type="FunFam" id="2.60.40.10:FF:000980">
    <property type="entry name" value="Titin b"/>
    <property type="match status" value="1"/>
</dbReference>
<evidence type="ECO:0000313" key="7">
    <source>
        <dbReference type="Proteomes" id="UP000314982"/>
    </source>
</evidence>
<feature type="domain" description="Fibronectin type-III" evidence="5">
    <location>
        <begin position="1"/>
        <end position="39"/>
    </location>
</feature>
<feature type="domain" description="Fibronectin type-III" evidence="5">
    <location>
        <begin position="439"/>
        <end position="534"/>
    </location>
</feature>
<organism evidence="6 7">
    <name type="scientific">Hucho hucho</name>
    <name type="common">huchen</name>
    <dbReference type="NCBI Taxonomy" id="62062"/>
    <lineage>
        <taxon>Eukaryota</taxon>
        <taxon>Metazoa</taxon>
        <taxon>Chordata</taxon>
        <taxon>Craniata</taxon>
        <taxon>Vertebrata</taxon>
        <taxon>Euteleostomi</taxon>
        <taxon>Actinopterygii</taxon>
        <taxon>Neopterygii</taxon>
        <taxon>Teleostei</taxon>
        <taxon>Protacanthopterygii</taxon>
        <taxon>Salmoniformes</taxon>
        <taxon>Salmonidae</taxon>
        <taxon>Salmoninae</taxon>
        <taxon>Hucho</taxon>
    </lineage>
</organism>
<feature type="domain" description="Fibronectin type-III" evidence="5">
    <location>
        <begin position="735"/>
        <end position="828"/>
    </location>
</feature>
<feature type="domain" description="Fibronectin type-III" evidence="5">
    <location>
        <begin position="927"/>
        <end position="1022"/>
    </location>
</feature>
<dbReference type="Proteomes" id="UP000314982">
    <property type="component" value="Unassembled WGS sequence"/>
</dbReference>
<feature type="domain" description="Fibronectin type-III" evidence="5">
    <location>
        <begin position="636"/>
        <end position="728"/>
    </location>
</feature>
<dbReference type="FunFam" id="2.60.40.10:FF:000002">
    <property type="entry name" value="Titin a"/>
    <property type="match status" value="1"/>
</dbReference>
<protein>
    <recommendedName>
        <fullName evidence="8">Titin-like</fullName>
    </recommendedName>
</protein>
<reference evidence="6" key="3">
    <citation type="submission" date="2025-09" db="UniProtKB">
        <authorList>
            <consortium name="Ensembl"/>
        </authorList>
    </citation>
    <scope>IDENTIFICATION</scope>
</reference>
<dbReference type="SMART" id="SM00408">
    <property type="entry name" value="IGc2"/>
    <property type="match status" value="3"/>
</dbReference>
<dbReference type="InterPro" id="IPR036116">
    <property type="entry name" value="FN3_sf"/>
</dbReference>
<evidence type="ECO:0000256" key="2">
    <source>
        <dbReference type="ARBA" id="ARBA00023319"/>
    </source>
</evidence>